<dbReference type="GO" id="GO:0051787">
    <property type="term" value="F:misfolded protein binding"/>
    <property type="evidence" value="ECO:0007669"/>
    <property type="project" value="TreeGrafter"/>
</dbReference>
<protein>
    <submittedName>
        <fullName evidence="3">DEKNAAC103838</fullName>
    </submittedName>
</protein>
<name>A0A448YPE8_BRENA</name>
<dbReference type="SMART" id="SM00028">
    <property type="entry name" value="TPR"/>
    <property type="match status" value="2"/>
</dbReference>
<dbReference type="STRING" id="13370.A0A448YPE8"/>
<dbReference type="OrthoDB" id="10050400at2759"/>
<dbReference type="Gene3D" id="1.25.40.10">
    <property type="entry name" value="Tetratricopeptide repeat domain"/>
    <property type="match status" value="2"/>
</dbReference>
<dbReference type="InterPro" id="IPR019734">
    <property type="entry name" value="TPR_rpt"/>
</dbReference>
<evidence type="ECO:0000256" key="2">
    <source>
        <dbReference type="SAM" id="Phobius"/>
    </source>
</evidence>
<dbReference type="InterPro" id="IPR040201">
    <property type="entry name" value="Mrg3-like"/>
</dbReference>
<dbReference type="FunCoup" id="A0A448YPE8">
    <property type="interactions" value="34"/>
</dbReference>
<dbReference type="Proteomes" id="UP000290900">
    <property type="component" value="Unassembled WGS sequence"/>
</dbReference>
<dbReference type="PANTHER" id="PTHR28142">
    <property type="entry name" value="MITOCHONDRIAL INNER MEMBRANE I-AAA PROTEASE SUPERCOMPLEX SUBUNIT MGR3-RELATED"/>
    <property type="match status" value="1"/>
</dbReference>
<accession>A0A448YPE8</accession>
<keyword evidence="4" id="KW-1185">Reference proteome</keyword>
<feature type="coiled-coil region" evidence="1">
    <location>
        <begin position="358"/>
        <end position="385"/>
    </location>
</feature>
<organism evidence="3 4">
    <name type="scientific">Brettanomyces naardenensis</name>
    <name type="common">Yeast</name>
    <dbReference type="NCBI Taxonomy" id="13370"/>
    <lineage>
        <taxon>Eukaryota</taxon>
        <taxon>Fungi</taxon>
        <taxon>Dikarya</taxon>
        <taxon>Ascomycota</taxon>
        <taxon>Saccharomycotina</taxon>
        <taxon>Pichiomycetes</taxon>
        <taxon>Pichiales</taxon>
        <taxon>Pichiaceae</taxon>
        <taxon>Brettanomyces</taxon>
    </lineage>
</organism>
<sequence length="489" mass="56337">MLSRILRSGATRRPLTRIPQIRLQSGLPGGFPARGSSATEYANYYRKKARSERAGSYIRKGVLGIITLSMIMIIWQPWNQYSKEVSFRLRKGLWAEEGKKRDYLKALDYYQQAIDQCNEEEMDQLDPRYSGIVLKLAEMYEKLGMVDRQREVYERLSDYLFGKLLADDVKEEWKDILIDRDLVISTRLLVLADKGRVREASERLLQRMEYCEERMKEKWPFLVNVGSRVSSGSDVQSSQASNSSGAPPFLNILDVLDMDGAYWSISAYRNRQEFVDKYCAGDAKKFLNQWATPAWPYFSENLIRARDLYAMMDMAVRSPDFSIELLKSNILWMELSGFHPIYMGTAVMNLASAYYLKSERHQLHISDLERIMKEEKDEDESLKLEMILANEVREQAQAIDSSKKIYEKLIEKLGGVESARKLIDNQQLQACLSMALYSLGVIEMHGGDYTESERYFAEAKEIAAENGMSQIVERIDGESEALMELPTKV</sequence>
<dbReference type="AlphaFoldDB" id="A0A448YPE8"/>
<dbReference type="GO" id="GO:0031942">
    <property type="term" value="C:i-AAA complex"/>
    <property type="evidence" value="ECO:0007669"/>
    <property type="project" value="TreeGrafter"/>
</dbReference>
<feature type="transmembrane region" description="Helical" evidence="2">
    <location>
        <begin position="57"/>
        <end position="78"/>
    </location>
</feature>
<keyword evidence="2" id="KW-0812">Transmembrane</keyword>
<dbReference type="PANTHER" id="PTHR28142:SF1">
    <property type="entry name" value="MITOCHONDRIAL INNER MEMBRANE I-AAA PROTEASE SUPERCOMPLEX SUBUNIT MGR3-RELATED"/>
    <property type="match status" value="1"/>
</dbReference>
<evidence type="ECO:0000256" key="1">
    <source>
        <dbReference type="SAM" id="Coils"/>
    </source>
</evidence>
<dbReference type="InParanoid" id="A0A448YPE8"/>
<dbReference type="GO" id="GO:0006515">
    <property type="term" value="P:protein quality control for misfolded or incompletely synthesized proteins"/>
    <property type="evidence" value="ECO:0007669"/>
    <property type="project" value="TreeGrafter"/>
</dbReference>
<dbReference type="SUPFAM" id="SSF48452">
    <property type="entry name" value="TPR-like"/>
    <property type="match status" value="1"/>
</dbReference>
<evidence type="ECO:0000313" key="4">
    <source>
        <dbReference type="Proteomes" id="UP000290900"/>
    </source>
</evidence>
<evidence type="ECO:0000313" key="3">
    <source>
        <dbReference type="EMBL" id="VEU22771.1"/>
    </source>
</evidence>
<dbReference type="InterPro" id="IPR011990">
    <property type="entry name" value="TPR-like_helical_dom_sf"/>
</dbReference>
<keyword evidence="2" id="KW-1133">Transmembrane helix</keyword>
<proteinExistence type="predicted"/>
<keyword evidence="1" id="KW-0175">Coiled coil</keyword>
<reference evidence="3 4" key="1">
    <citation type="submission" date="2018-12" db="EMBL/GenBank/DDBJ databases">
        <authorList>
            <person name="Tiukova I."/>
            <person name="Dainat J."/>
        </authorList>
    </citation>
    <scope>NUCLEOTIDE SEQUENCE [LARGE SCALE GENOMIC DNA]</scope>
</reference>
<keyword evidence="2" id="KW-0472">Membrane</keyword>
<dbReference type="EMBL" id="CAACVR010000027">
    <property type="protein sequence ID" value="VEU22771.1"/>
    <property type="molecule type" value="Genomic_DNA"/>
</dbReference>
<gene>
    <name evidence="3" type="ORF">BRENAR_LOCUS3502</name>
</gene>